<dbReference type="GO" id="GO:0051536">
    <property type="term" value="F:iron-sulfur cluster binding"/>
    <property type="evidence" value="ECO:0007669"/>
    <property type="project" value="InterPro"/>
</dbReference>
<dbReference type="InterPro" id="IPR036188">
    <property type="entry name" value="FAD/NAD-bd_sf"/>
</dbReference>
<dbReference type="InterPro" id="IPR023753">
    <property type="entry name" value="FAD/NAD-binding_dom"/>
</dbReference>
<evidence type="ECO:0000256" key="2">
    <source>
        <dbReference type="ARBA" id="ARBA00023002"/>
    </source>
</evidence>
<dbReference type="AlphaFoldDB" id="A0A927YKQ1"/>
<dbReference type="PANTHER" id="PTHR43100">
    <property type="entry name" value="GLUTAMATE SYNTHASE [NADPH] SMALL CHAIN"/>
    <property type="match status" value="1"/>
</dbReference>
<dbReference type="GO" id="GO:0016639">
    <property type="term" value="F:oxidoreductase activity, acting on the CH-NH2 group of donors, NAD or NADP as acceptor"/>
    <property type="evidence" value="ECO:0007669"/>
    <property type="project" value="InterPro"/>
</dbReference>
<accession>A0A927YKQ1</accession>
<dbReference type="SUPFAM" id="SSF46548">
    <property type="entry name" value="alpha-helical ferredoxin"/>
    <property type="match status" value="1"/>
</dbReference>
<name>A0A927YKQ1_9FIRM</name>
<dbReference type="PRINTS" id="PR00419">
    <property type="entry name" value="ADXRDTASE"/>
</dbReference>
<dbReference type="Proteomes" id="UP000766246">
    <property type="component" value="Unassembled WGS sequence"/>
</dbReference>
<dbReference type="InterPro" id="IPR009051">
    <property type="entry name" value="Helical_ferredxn"/>
</dbReference>
<evidence type="ECO:0000259" key="5">
    <source>
        <dbReference type="Pfam" id="PF07992"/>
    </source>
</evidence>
<evidence type="ECO:0000259" key="6">
    <source>
        <dbReference type="Pfam" id="PF14691"/>
    </source>
</evidence>
<feature type="domain" description="Dihydroprymidine dehydrogenase" evidence="6">
    <location>
        <begin position="23"/>
        <end position="138"/>
    </location>
</feature>
<comment type="caution">
    <text evidence="7">The sequence shown here is derived from an EMBL/GenBank/DDBJ whole genome shotgun (WGS) entry which is preliminary data.</text>
</comment>
<keyword evidence="3" id="KW-0314">Glutamate biosynthesis</keyword>
<proteinExistence type="predicted"/>
<dbReference type="InterPro" id="IPR028261">
    <property type="entry name" value="DPD_II"/>
</dbReference>
<reference evidence="7" key="1">
    <citation type="submission" date="2019-04" db="EMBL/GenBank/DDBJ databases">
        <title>Evolution of Biomass-Degrading Anaerobic Consortia Revealed by Metagenomics.</title>
        <authorList>
            <person name="Peng X."/>
        </authorList>
    </citation>
    <scope>NUCLEOTIDE SEQUENCE</scope>
    <source>
        <strain evidence="7">SIG311</strain>
    </source>
</reference>
<dbReference type="InterPro" id="IPR006005">
    <property type="entry name" value="Glut_synth_ssu1"/>
</dbReference>
<evidence type="ECO:0000256" key="4">
    <source>
        <dbReference type="ARBA" id="ARBA00029440"/>
    </source>
</evidence>
<keyword evidence="2" id="KW-0560">Oxidoreductase</keyword>
<feature type="domain" description="FAD/NAD(P)-binding" evidence="5">
    <location>
        <begin position="154"/>
        <end position="331"/>
    </location>
</feature>
<dbReference type="NCBIfam" id="TIGR01317">
    <property type="entry name" value="GOGAT_sm_gam"/>
    <property type="match status" value="1"/>
</dbReference>
<comment type="pathway">
    <text evidence="4">Amino-acid biosynthesis.</text>
</comment>
<dbReference type="EMBL" id="SVER01000005">
    <property type="protein sequence ID" value="MBE5918780.1"/>
    <property type="molecule type" value="Genomic_DNA"/>
</dbReference>
<dbReference type="Pfam" id="PF07992">
    <property type="entry name" value="Pyr_redox_2"/>
    <property type="match status" value="1"/>
</dbReference>
<organism evidence="7 8">
    <name type="scientific">Pseudobutyrivibrio ruminis</name>
    <dbReference type="NCBI Taxonomy" id="46206"/>
    <lineage>
        <taxon>Bacteria</taxon>
        <taxon>Bacillati</taxon>
        <taxon>Bacillota</taxon>
        <taxon>Clostridia</taxon>
        <taxon>Lachnospirales</taxon>
        <taxon>Lachnospiraceae</taxon>
        <taxon>Pseudobutyrivibrio</taxon>
    </lineage>
</organism>
<dbReference type="GO" id="GO:0006537">
    <property type="term" value="P:glutamate biosynthetic process"/>
    <property type="evidence" value="ECO:0007669"/>
    <property type="project" value="UniProtKB-KW"/>
</dbReference>
<evidence type="ECO:0000256" key="3">
    <source>
        <dbReference type="ARBA" id="ARBA00023164"/>
    </source>
</evidence>
<gene>
    <name evidence="7" type="ORF">E7272_02950</name>
</gene>
<dbReference type="SUPFAM" id="SSF51971">
    <property type="entry name" value="Nucleotide-binding domain"/>
    <property type="match status" value="1"/>
</dbReference>
<sequence length="498" mass="54793">MGKSTGFLEYERVEEVASHPLERIKNFNEFHTPLSTEERQRQAARCMDCGVPFCQSGMTIKGMTSGCPLNNLIPEWNDLVYQGNLDIAYKRLHKTSNFPEFTCRVCPGLCEKACTCSLNGEAVTTKANEMAIIEYAYDHGLADVNPPKQRTGKRVAVVGSGPSGLAVADQLNRRGHSVTVYERNDKVGGLLRYGIPNMKLEKQIIDRKIHVMEQEGVSFIVNANIGDNVKSSELTSKYDAIVLCCGSSNPRDIDAIGRKEAKGIHFAVDFLASTTKCLWNNNMQLVDGQYISAKDKDVVIIGGGDTGNDCVGTAIRHGCKSVTQLEMMPKAPDQRAENNPWPQWPLVCKTDYGQEEAIAKFGHDPRIYTTTVKEFKTDKSGNLKSVVLVSLESKVDKKTGRKMMVPVEGTEKEVKCQLCLIAAGFLGSEKYVVNAFKVGLDARTNVASVAKDSFATNVDKVFTAGDMHTGQSLVVKAIRSGRDCARQVDEYLMGYTNL</sequence>
<dbReference type="Gene3D" id="3.50.50.60">
    <property type="entry name" value="FAD/NAD(P)-binding domain"/>
    <property type="match status" value="2"/>
</dbReference>
<dbReference type="PANTHER" id="PTHR43100:SF3">
    <property type="entry name" value="FAD_NAD(P)-BINDING DOMAIN-CONTAINING PROTEIN"/>
    <property type="match status" value="1"/>
</dbReference>
<evidence type="ECO:0000313" key="8">
    <source>
        <dbReference type="Proteomes" id="UP000766246"/>
    </source>
</evidence>
<evidence type="ECO:0000313" key="7">
    <source>
        <dbReference type="EMBL" id="MBE5918780.1"/>
    </source>
</evidence>
<evidence type="ECO:0000256" key="1">
    <source>
        <dbReference type="ARBA" id="ARBA00022605"/>
    </source>
</evidence>
<dbReference type="InterPro" id="IPR051394">
    <property type="entry name" value="Glutamate_Synthase"/>
</dbReference>
<dbReference type="Pfam" id="PF14691">
    <property type="entry name" value="Fer4_20"/>
    <property type="match status" value="1"/>
</dbReference>
<dbReference type="Gene3D" id="1.10.1060.10">
    <property type="entry name" value="Alpha-helical ferredoxin"/>
    <property type="match status" value="1"/>
</dbReference>
<keyword evidence="1" id="KW-0028">Amino-acid biosynthesis</keyword>
<protein>
    <submittedName>
        <fullName evidence="7">Glutamate synthase subunit beta</fullName>
    </submittedName>
</protein>